<evidence type="ECO:0000259" key="3">
    <source>
        <dbReference type="PROSITE" id="PS51194"/>
    </source>
</evidence>
<dbReference type="Gene3D" id="3.40.50.300">
    <property type="entry name" value="P-loop containing nucleotide triphosphate hydrolases"/>
    <property type="match status" value="1"/>
</dbReference>
<proteinExistence type="predicted"/>
<protein>
    <recommendedName>
        <fullName evidence="6">DNA annealing helicase and endonuclease ZRANB3</fullName>
    </recommendedName>
</protein>
<dbReference type="CDD" id="cd18793">
    <property type="entry name" value="SF2_C_SNF"/>
    <property type="match status" value="1"/>
</dbReference>
<organism evidence="4 5">
    <name type="scientific">Stephania japonica</name>
    <dbReference type="NCBI Taxonomy" id="461633"/>
    <lineage>
        <taxon>Eukaryota</taxon>
        <taxon>Viridiplantae</taxon>
        <taxon>Streptophyta</taxon>
        <taxon>Embryophyta</taxon>
        <taxon>Tracheophyta</taxon>
        <taxon>Spermatophyta</taxon>
        <taxon>Magnoliopsida</taxon>
        <taxon>Ranunculales</taxon>
        <taxon>Menispermaceae</taxon>
        <taxon>Menispermoideae</taxon>
        <taxon>Cissampelideae</taxon>
        <taxon>Stephania</taxon>
    </lineage>
</organism>
<dbReference type="SMART" id="SM00487">
    <property type="entry name" value="DEXDc"/>
    <property type="match status" value="1"/>
</dbReference>
<dbReference type="GO" id="GO:0016787">
    <property type="term" value="F:hydrolase activity"/>
    <property type="evidence" value="ECO:0007669"/>
    <property type="project" value="UniProtKB-KW"/>
</dbReference>
<sequence>MEEEISEEQRLRAEANRLAALEKKRKASASASTGALNRWNLFRCRKISRSPEQPPLPIKPHRNPNDSFSPDEKFRVKLEICSPDSFAVTPEPLPSASSSYPGESQCLAKIASCLSSVVPSHYTQNHVGGKACVYKLRDYEMVQKCLKTQKAIEVQDIPWKTLTVIQKFSHSFGTGRWIPCMPEHLSDDEVDALLKKLPPILLAALLPFQLDGVRFGLQRGGSCLIADEMGLGKTIQAIAVACCFMEEGPVLVVCPAILRFSWAEEIERWLPFCSPKDIHLVFGHQDNPARLTRSPKVVVISYKMLHHLQKSMLALEWAVLIIDESHHVRCSKKMAEPEEIKAILSMAAKAKHKILLSGTPSLSRPGLLGVDKYEFAKTYCEIKFVHGPQGKMFQIRRLKEHVLVELPPKRRQILRLMLKKSDISFAISACQMVANSSSEREQAVEPVTNPCNVEDDDGLDGSSETCHDSLDSSCGPRTTRQLSNQEVGIAKLSGFREWLSIQPIISESECGIDVEMHVAKMIIFAHHLKVLDGVQEFLCEKGIGFVRIDGNTLARDRQSAVQAFRSSAEIKAAIIGITAGGVGIDFSSAQHVVFVELPHTVSELLQDTCDELHWQNLNKSLNRVSSVMNGKYDAVREIEVDRISDVERGFLEHGHKSTEGHINKELNVVDFDSNHVSSSNGITCQDRISEVTISNRFLEAEAANFGRGVTNHIVHPNTTLGEMAEMDGCTVKAEVVNVGFGDVKVVPDVPREIDANSSVLEDSLRFEVSQYTGRIHLYTCVSGRDSRPRLLFENFHVEELESSSCSSHNISKKIQQVKENPRFRNVLLRFVTEWNDLRPIEQRKLLGKPLQLPLSLELCYLKESFSHGNGGLLKGGSKRRTTPLHEISHDAPEYAVWKQISLFSGRGKEKQYMQYWSTDGEPLCKLCQTHAMACLLKSQSILKICSVI</sequence>
<comment type="caution">
    <text evidence="4">The sequence shown here is derived from an EMBL/GenBank/DDBJ whole genome shotgun (WGS) entry which is preliminary data.</text>
</comment>
<dbReference type="SUPFAM" id="SSF52540">
    <property type="entry name" value="P-loop containing nucleoside triphosphate hydrolases"/>
    <property type="match status" value="2"/>
</dbReference>
<dbReference type="InterPro" id="IPR038718">
    <property type="entry name" value="SNF2-like_sf"/>
</dbReference>
<dbReference type="InterPro" id="IPR014001">
    <property type="entry name" value="Helicase_ATP-bd"/>
</dbReference>
<dbReference type="GO" id="GO:0005524">
    <property type="term" value="F:ATP binding"/>
    <property type="evidence" value="ECO:0007669"/>
    <property type="project" value="InterPro"/>
</dbReference>
<evidence type="ECO:0000259" key="2">
    <source>
        <dbReference type="PROSITE" id="PS51192"/>
    </source>
</evidence>
<dbReference type="SMART" id="SM00490">
    <property type="entry name" value="HELICc"/>
    <property type="match status" value="1"/>
</dbReference>
<dbReference type="PANTHER" id="PTHR45766">
    <property type="entry name" value="DNA ANNEALING HELICASE AND ENDONUCLEASE ZRANB3 FAMILY MEMBER"/>
    <property type="match status" value="1"/>
</dbReference>
<dbReference type="GO" id="GO:0031297">
    <property type="term" value="P:replication fork processing"/>
    <property type="evidence" value="ECO:0007669"/>
    <property type="project" value="TreeGrafter"/>
</dbReference>
<dbReference type="Pfam" id="PF00176">
    <property type="entry name" value="SNF2-rel_dom"/>
    <property type="match status" value="1"/>
</dbReference>
<reference evidence="4 5" key="1">
    <citation type="submission" date="2024-01" db="EMBL/GenBank/DDBJ databases">
        <title>Genome assemblies of Stephania.</title>
        <authorList>
            <person name="Yang L."/>
        </authorList>
    </citation>
    <scope>NUCLEOTIDE SEQUENCE [LARGE SCALE GENOMIC DNA]</scope>
    <source>
        <strain evidence="4">QJT</strain>
        <tissue evidence="4">Leaf</tissue>
    </source>
</reference>
<evidence type="ECO:0000256" key="1">
    <source>
        <dbReference type="ARBA" id="ARBA00022801"/>
    </source>
</evidence>
<dbReference type="EMBL" id="JBBNAE010000010">
    <property type="protein sequence ID" value="KAK9090799.1"/>
    <property type="molecule type" value="Genomic_DNA"/>
</dbReference>
<evidence type="ECO:0000313" key="5">
    <source>
        <dbReference type="Proteomes" id="UP001417504"/>
    </source>
</evidence>
<evidence type="ECO:0000313" key="4">
    <source>
        <dbReference type="EMBL" id="KAK9090799.1"/>
    </source>
</evidence>
<dbReference type="Pfam" id="PF00271">
    <property type="entry name" value="Helicase_C"/>
    <property type="match status" value="1"/>
</dbReference>
<dbReference type="Proteomes" id="UP001417504">
    <property type="component" value="Unassembled WGS sequence"/>
</dbReference>
<dbReference type="Gene3D" id="3.40.50.10810">
    <property type="entry name" value="Tandem AAA-ATPase domain"/>
    <property type="match status" value="1"/>
</dbReference>
<dbReference type="GO" id="GO:0004520">
    <property type="term" value="F:DNA endonuclease activity"/>
    <property type="evidence" value="ECO:0007669"/>
    <property type="project" value="TreeGrafter"/>
</dbReference>
<name>A0AAP0ECR2_9MAGN</name>
<dbReference type="AlphaFoldDB" id="A0AAP0ECR2"/>
<dbReference type="InterPro" id="IPR000330">
    <property type="entry name" value="SNF2_N"/>
</dbReference>
<dbReference type="PROSITE" id="PS51192">
    <property type="entry name" value="HELICASE_ATP_BIND_1"/>
    <property type="match status" value="1"/>
</dbReference>
<keyword evidence="5" id="KW-1185">Reference proteome</keyword>
<gene>
    <name evidence="4" type="ORF">Sjap_023976</name>
</gene>
<dbReference type="GO" id="GO:0043596">
    <property type="term" value="C:nuclear replication fork"/>
    <property type="evidence" value="ECO:0007669"/>
    <property type="project" value="TreeGrafter"/>
</dbReference>
<dbReference type="PANTHER" id="PTHR45766:SF5">
    <property type="entry name" value="SNF2 DOMAIN-CONTAINING PROTEIN _ HELICASE DOMAIN-CONTAINING PROTEIN _ HNH ENDONUCLEASE DOMAIN-CONTAINING PROTEIN"/>
    <property type="match status" value="1"/>
</dbReference>
<dbReference type="InterPro" id="IPR001650">
    <property type="entry name" value="Helicase_C-like"/>
</dbReference>
<dbReference type="InterPro" id="IPR049730">
    <property type="entry name" value="SNF2/RAD54-like_C"/>
</dbReference>
<feature type="domain" description="Helicase ATP-binding" evidence="2">
    <location>
        <begin position="214"/>
        <end position="378"/>
    </location>
</feature>
<dbReference type="GO" id="GO:0006281">
    <property type="term" value="P:DNA repair"/>
    <property type="evidence" value="ECO:0007669"/>
    <property type="project" value="TreeGrafter"/>
</dbReference>
<accession>A0AAP0ECR2</accession>
<dbReference type="PROSITE" id="PS51194">
    <property type="entry name" value="HELICASE_CTER"/>
    <property type="match status" value="1"/>
</dbReference>
<evidence type="ECO:0008006" key="6">
    <source>
        <dbReference type="Google" id="ProtNLM"/>
    </source>
</evidence>
<feature type="domain" description="Helicase C-terminal" evidence="3">
    <location>
        <begin position="513"/>
        <end position="666"/>
    </location>
</feature>
<keyword evidence="1" id="KW-0378">Hydrolase</keyword>
<dbReference type="InterPro" id="IPR027417">
    <property type="entry name" value="P-loop_NTPase"/>
</dbReference>